<reference evidence="1 2" key="1">
    <citation type="journal article" date="2020" name="Nat. Food">
        <title>A phased Vanilla planifolia genome enables genetic improvement of flavour and production.</title>
        <authorList>
            <person name="Hasing T."/>
            <person name="Tang H."/>
            <person name="Brym M."/>
            <person name="Khazi F."/>
            <person name="Huang T."/>
            <person name="Chambers A.H."/>
        </authorList>
    </citation>
    <scope>NUCLEOTIDE SEQUENCE [LARGE SCALE GENOMIC DNA]</scope>
    <source>
        <tissue evidence="1">Leaf</tissue>
    </source>
</reference>
<sequence>MTITAEQERKLACTREEAYNGIFVEASSGKGVVGRDGNRDERGADDTEHELQLVASEADCRGDGRWSTWSASMPPCWCIRWRQKTCCYGRSRKRRTSSGIGTSRTVSRPSSLSRLGHSFLIDQSNCSSLASCLCL</sequence>
<comment type="caution">
    <text evidence="1">The sequence shown here is derived from an EMBL/GenBank/DDBJ whole genome shotgun (WGS) entry which is preliminary data.</text>
</comment>
<evidence type="ECO:0000313" key="1">
    <source>
        <dbReference type="EMBL" id="KAG0496780.1"/>
    </source>
</evidence>
<accession>A0A835VH31</accession>
<dbReference type="EMBL" id="JADCNL010000001">
    <property type="protein sequence ID" value="KAG0496780.1"/>
    <property type="molecule type" value="Genomic_DNA"/>
</dbReference>
<proteinExistence type="predicted"/>
<dbReference type="Proteomes" id="UP000636800">
    <property type="component" value="Chromosome 1"/>
</dbReference>
<evidence type="ECO:0000313" key="2">
    <source>
        <dbReference type="Proteomes" id="UP000636800"/>
    </source>
</evidence>
<protein>
    <submittedName>
        <fullName evidence="1">Uncharacterized protein</fullName>
    </submittedName>
</protein>
<organism evidence="1 2">
    <name type="scientific">Vanilla planifolia</name>
    <name type="common">Vanilla</name>
    <dbReference type="NCBI Taxonomy" id="51239"/>
    <lineage>
        <taxon>Eukaryota</taxon>
        <taxon>Viridiplantae</taxon>
        <taxon>Streptophyta</taxon>
        <taxon>Embryophyta</taxon>
        <taxon>Tracheophyta</taxon>
        <taxon>Spermatophyta</taxon>
        <taxon>Magnoliopsida</taxon>
        <taxon>Liliopsida</taxon>
        <taxon>Asparagales</taxon>
        <taxon>Orchidaceae</taxon>
        <taxon>Vanilloideae</taxon>
        <taxon>Vanilleae</taxon>
        <taxon>Vanilla</taxon>
    </lineage>
</organism>
<dbReference type="OrthoDB" id="26525at2759"/>
<dbReference type="AlphaFoldDB" id="A0A835VH31"/>
<name>A0A835VH31_VANPL</name>
<gene>
    <name evidence="1" type="ORF">HPP92_001471</name>
</gene>
<keyword evidence="2" id="KW-1185">Reference proteome</keyword>